<dbReference type="OrthoDB" id="9813558at2"/>
<evidence type="ECO:0000256" key="3">
    <source>
        <dbReference type="ARBA" id="ARBA00023125"/>
    </source>
</evidence>
<dbReference type="GO" id="GO:0003677">
    <property type="term" value="F:DNA binding"/>
    <property type="evidence" value="ECO:0007669"/>
    <property type="project" value="UniProtKB-KW"/>
</dbReference>
<evidence type="ECO:0000313" key="6">
    <source>
        <dbReference type="Proteomes" id="UP000199391"/>
    </source>
</evidence>
<dbReference type="InterPro" id="IPR036390">
    <property type="entry name" value="WH_DNA-bd_sf"/>
</dbReference>
<dbReference type="PIRSF" id="PIRSF019455">
    <property type="entry name" value="CopR_AtkY"/>
    <property type="match status" value="1"/>
</dbReference>
<organism evidence="5 6">
    <name type="scientific">Pseudoduganella namucuonensis</name>
    <dbReference type="NCBI Taxonomy" id="1035707"/>
    <lineage>
        <taxon>Bacteria</taxon>
        <taxon>Pseudomonadati</taxon>
        <taxon>Pseudomonadota</taxon>
        <taxon>Betaproteobacteria</taxon>
        <taxon>Burkholderiales</taxon>
        <taxon>Oxalobacteraceae</taxon>
        <taxon>Telluria group</taxon>
        <taxon>Pseudoduganella</taxon>
    </lineage>
</organism>
<dbReference type="EMBL" id="FPBO01000008">
    <property type="protein sequence ID" value="SFU72222.1"/>
    <property type="molecule type" value="Genomic_DNA"/>
</dbReference>
<dbReference type="Gene3D" id="1.10.10.10">
    <property type="entry name" value="Winged helix-like DNA-binding domain superfamily/Winged helix DNA-binding domain"/>
    <property type="match status" value="1"/>
</dbReference>
<evidence type="ECO:0000313" key="5">
    <source>
        <dbReference type="EMBL" id="SFU72222.1"/>
    </source>
</evidence>
<gene>
    <name evidence="5" type="ORF">SAMN05216552_100832</name>
</gene>
<name>A0A1I7IH50_9BURK</name>
<evidence type="ECO:0000256" key="4">
    <source>
        <dbReference type="ARBA" id="ARBA00023163"/>
    </source>
</evidence>
<dbReference type="InterPro" id="IPR036388">
    <property type="entry name" value="WH-like_DNA-bd_sf"/>
</dbReference>
<dbReference type="Pfam" id="PF03965">
    <property type="entry name" value="Penicillinase_R"/>
    <property type="match status" value="1"/>
</dbReference>
<keyword evidence="2" id="KW-0805">Transcription regulation</keyword>
<dbReference type="RefSeq" id="WP_093555513.1">
    <property type="nucleotide sequence ID" value="NZ_FPBO01000008.1"/>
</dbReference>
<evidence type="ECO:0000256" key="1">
    <source>
        <dbReference type="ARBA" id="ARBA00011046"/>
    </source>
</evidence>
<comment type="similarity">
    <text evidence="1">Belongs to the BlaI transcriptional regulatory family.</text>
</comment>
<keyword evidence="4" id="KW-0804">Transcription</keyword>
<sequence>MSISLTDREADVMRVLWTHGPSLVAEVRERLDDKLAYNTVLTVLRTLETKDIVGHEEEGRGHRYFARVKQQAARKSALKHLTDKLFNGSTELLFAQLVSDKKLSEAQIARIQQLLDQQAGGKDGK</sequence>
<proteinExistence type="inferred from homology"/>
<dbReference type="Gene3D" id="1.10.4040.10">
    <property type="entry name" value="Penicillinase repressor domain"/>
    <property type="match status" value="1"/>
</dbReference>
<dbReference type="GO" id="GO:0045892">
    <property type="term" value="P:negative regulation of DNA-templated transcription"/>
    <property type="evidence" value="ECO:0007669"/>
    <property type="project" value="InterPro"/>
</dbReference>
<reference evidence="6" key="1">
    <citation type="submission" date="2016-10" db="EMBL/GenBank/DDBJ databases">
        <authorList>
            <person name="Varghese N."/>
            <person name="Submissions S."/>
        </authorList>
    </citation>
    <scope>NUCLEOTIDE SEQUENCE [LARGE SCALE GENOMIC DNA]</scope>
    <source>
        <strain evidence="6">CGMCC 1.11014</strain>
    </source>
</reference>
<dbReference type="STRING" id="1035707.SAMN05216552_100832"/>
<dbReference type="AlphaFoldDB" id="A0A1I7IH50"/>
<keyword evidence="6" id="KW-1185">Reference proteome</keyword>
<accession>A0A1I7IH50</accession>
<evidence type="ECO:0000256" key="2">
    <source>
        <dbReference type="ARBA" id="ARBA00023015"/>
    </source>
</evidence>
<dbReference type="SUPFAM" id="SSF46785">
    <property type="entry name" value="Winged helix' DNA-binding domain"/>
    <property type="match status" value="1"/>
</dbReference>
<keyword evidence="3" id="KW-0238">DNA-binding</keyword>
<protein>
    <submittedName>
        <fullName evidence="5">Predicted transcriptional regulator</fullName>
    </submittedName>
</protein>
<dbReference type="Proteomes" id="UP000199391">
    <property type="component" value="Unassembled WGS sequence"/>
</dbReference>
<dbReference type="InterPro" id="IPR005650">
    <property type="entry name" value="BlaI_family"/>
</dbReference>